<feature type="transmembrane region" description="Helical" evidence="1">
    <location>
        <begin position="104"/>
        <end position="124"/>
    </location>
</feature>
<feature type="transmembrane region" description="Helical" evidence="1">
    <location>
        <begin position="6"/>
        <end position="24"/>
    </location>
</feature>
<dbReference type="Proteomes" id="UP000017548">
    <property type="component" value="Unassembled WGS sequence"/>
</dbReference>
<keyword evidence="1" id="KW-0812">Transmembrane</keyword>
<evidence type="ECO:0000313" key="2">
    <source>
        <dbReference type="EMBL" id="ESE40454.1"/>
    </source>
</evidence>
<dbReference type="EMBL" id="AXZL01000071">
    <property type="protein sequence ID" value="ESE40454.1"/>
    <property type="molecule type" value="Genomic_DNA"/>
</dbReference>
<feature type="transmembrane region" description="Helical" evidence="1">
    <location>
        <begin position="72"/>
        <end position="92"/>
    </location>
</feature>
<name>A0ABN0PKI8_9GAMM</name>
<protein>
    <submittedName>
        <fullName evidence="2">Inner membrane protein</fullName>
    </submittedName>
</protein>
<accession>A0ABN0PKI8</accession>
<keyword evidence="3" id="KW-1185">Reference proteome</keyword>
<feature type="transmembrane region" description="Helical" evidence="1">
    <location>
        <begin position="45"/>
        <end position="66"/>
    </location>
</feature>
<keyword evidence="1" id="KW-0472">Membrane</keyword>
<organism evidence="2 3">
    <name type="scientific">Shewanella decolorationis S12</name>
    <dbReference type="NCBI Taxonomy" id="1353536"/>
    <lineage>
        <taxon>Bacteria</taxon>
        <taxon>Pseudomonadati</taxon>
        <taxon>Pseudomonadota</taxon>
        <taxon>Gammaproteobacteria</taxon>
        <taxon>Alteromonadales</taxon>
        <taxon>Shewanellaceae</taxon>
        <taxon>Shewanella</taxon>
    </lineage>
</organism>
<gene>
    <name evidence="2" type="ORF">SHD_2904</name>
</gene>
<sequence>MLVMLNPLVIPLVPIVGAVTANLTELIRGESKVWHPNMDIGMKTFTFAIAAYVLVWFALLVTAISVGGSNHMSSGFEVIGLFLAGLGIYTYGKGTRFVSSQLQLWLYRLALPGLLLSCGLISYFG</sequence>
<comment type="caution">
    <text evidence="2">The sequence shown here is derived from an EMBL/GenBank/DDBJ whole genome shotgun (WGS) entry which is preliminary data.</text>
</comment>
<reference evidence="2 3" key="1">
    <citation type="journal article" date="2013" name="Genome Announc.">
        <title>Draft Genome Sequence of Shewanella decolorationis S12, a Dye-Degrading Bacterium Isolated from a Wastewater Treatment Plant.</title>
        <authorList>
            <person name="Xu M."/>
            <person name="Fang Y."/>
            <person name="Liu J."/>
            <person name="Chen X."/>
            <person name="Sun G."/>
            <person name="Guo J."/>
            <person name="Hua Z."/>
            <person name="Tu Q."/>
            <person name="Wu L."/>
            <person name="Zhou J."/>
            <person name="Liu X."/>
        </authorList>
    </citation>
    <scope>NUCLEOTIDE SEQUENCE [LARGE SCALE GENOMIC DNA]</scope>
    <source>
        <strain evidence="2 3">S12</strain>
    </source>
</reference>
<proteinExistence type="predicted"/>
<evidence type="ECO:0000256" key="1">
    <source>
        <dbReference type="SAM" id="Phobius"/>
    </source>
</evidence>
<evidence type="ECO:0000313" key="3">
    <source>
        <dbReference type="Proteomes" id="UP000017548"/>
    </source>
</evidence>
<keyword evidence="1" id="KW-1133">Transmembrane helix</keyword>